<reference evidence="2 3" key="1">
    <citation type="submission" date="2020-08" db="EMBL/GenBank/DDBJ databases">
        <authorList>
            <person name="Liu C."/>
            <person name="Sun Q."/>
        </authorList>
    </citation>
    <scope>NUCLEOTIDE SEQUENCE [LARGE SCALE GENOMIC DNA]</scope>
    <source>
        <strain evidence="2 3">NSJ-57</strain>
    </source>
</reference>
<sequence length="302" mass="35796">MRIRILKNIKKNLYWRLNKYLLEKNKYVNNYRYCILNKEETINKIIQGYSISRYGDGEFSLVYKSKGINFQDFDIEISKRLNEILKSNLKKHLVAIPSPLIKVDDLTRGEGYYWSKFYFQSKKYLDRVLDPNKIYYDSMITRFYMPYTQKDKNINIIEKLIKYFEKKDILIIEGENTRFGLGNSLLKGTNSISRFLLPSKNSFSKYNEVLEEVLMNIPKETLILIALGPTATVLAYDLCLNGYQAIDIGHMDIEYEWYLHRAKTKIDILYKSVNEVSGIITKDIDNIKLKNKYMEQIKKRIL</sequence>
<dbReference type="KEGG" id="fho:H9Q81_05640"/>
<proteinExistence type="predicted"/>
<keyword evidence="3" id="KW-1185">Reference proteome</keyword>
<evidence type="ECO:0000313" key="2">
    <source>
        <dbReference type="EMBL" id="QNM14473.1"/>
    </source>
</evidence>
<gene>
    <name evidence="2" type="ORF">H9Q81_05640</name>
</gene>
<evidence type="ECO:0000259" key="1">
    <source>
        <dbReference type="Pfam" id="PF08759"/>
    </source>
</evidence>
<dbReference type="EMBL" id="CP060637">
    <property type="protein sequence ID" value="QNM14473.1"/>
    <property type="molecule type" value="Genomic_DNA"/>
</dbReference>
<organism evidence="2 3">
    <name type="scientific">Fusobacterium hominis</name>
    <dbReference type="NCBI Taxonomy" id="2764326"/>
    <lineage>
        <taxon>Bacteria</taxon>
        <taxon>Fusobacteriati</taxon>
        <taxon>Fusobacteriota</taxon>
        <taxon>Fusobacteriia</taxon>
        <taxon>Fusobacteriales</taxon>
        <taxon>Fusobacteriaceae</taxon>
        <taxon>Fusobacterium</taxon>
    </lineage>
</organism>
<name>A0A7G9GUJ1_9FUSO</name>
<protein>
    <submittedName>
        <fullName evidence="2">DUF1792 domain-containing protein</fullName>
    </submittedName>
</protein>
<dbReference type="InterPro" id="IPR014869">
    <property type="entry name" value="GT-D"/>
</dbReference>
<dbReference type="Pfam" id="PF08759">
    <property type="entry name" value="GT-D"/>
    <property type="match status" value="1"/>
</dbReference>
<dbReference type="RefSeq" id="WP_187422633.1">
    <property type="nucleotide sequence ID" value="NZ_CP060637.1"/>
</dbReference>
<evidence type="ECO:0000313" key="3">
    <source>
        <dbReference type="Proteomes" id="UP000515913"/>
    </source>
</evidence>
<dbReference type="Proteomes" id="UP000515913">
    <property type="component" value="Chromosome"/>
</dbReference>
<dbReference type="AlphaFoldDB" id="A0A7G9GUJ1"/>
<accession>A0A7G9GUJ1</accession>
<feature type="domain" description="Glycosyltransferase GT-D fold" evidence="1">
    <location>
        <begin position="51"/>
        <end position="275"/>
    </location>
</feature>